<proteinExistence type="predicted"/>
<organism evidence="1 2">
    <name type="scientific">Aeromonas caviae</name>
    <name type="common">Aeromonas punctata</name>
    <dbReference type="NCBI Taxonomy" id="648"/>
    <lineage>
        <taxon>Bacteria</taxon>
        <taxon>Pseudomonadati</taxon>
        <taxon>Pseudomonadota</taxon>
        <taxon>Gammaproteobacteria</taxon>
        <taxon>Aeromonadales</taxon>
        <taxon>Aeromonadaceae</taxon>
        <taxon>Aeromonas</taxon>
    </lineage>
</organism>
<comment type="caution">
    <text evidence="1">The sequence shown here is derived from an EMBL/GenBank/DDBJ whole genome shotgun (WGS) entry which is preliminary data.</text>
</comment>
<dbReference type="Proteomes" id="UP001304847">
    <property type="component" value="Unassembled WGS sequence"/>
</dbReference>
<keyword evidence="2" id="KW-1185">Reference proteome</keyword>
<evidence type="ECO:0000313" key="1">
    <source>
        <dbReference type="EMBL" id="MEA9434664.1"/>
    </source>
</evidence>
<dbReference type="EMBL" id="JAYGOJ010000006">
    <property type="protein sequence ID" value="MEA9434664.1"/>
    <property type="molecule type" value="Genomic_DNA"/>
</dbReference>
<reference evidence="1 2" key="1">
    <citation type="submission" date="2023-12" db="EMBL/GenBank/DDBJ databases">
        <title>Characterization of antibiotic resistance in Aeromonas spp. in hospital effluent.</title>
        <authorList>
            <person name="Negoseki B.R.S."/>
            <person name="Krul D."/>
            <person name="Siqueira A.C."/>
            <person name="Almeida M."/>
            <person name="Mesa D."/>
            <person name="Conte D."/>
            <person name="Dalla-Costa L.M."/>
        </authorList>
    </citation>
    <scope>NUCLEOTIDE SEQUENCE [LARGE SCALE GENOMIC DNA]</scope>
    <source>
        <strain evidence="1 2">36v</strain>
    </source>
</reference>
<evidence type="ECO:0000313" key="2">
    <source>
        <dbReference type="Proteomes" id="UP001304847"/>
    </source>
</evidence>
<accession>A0ABU5W1I0</accession>
<sequence>MPHAAQAERLVPAQRMVVVLQHWRAHLAELEVIKQYIQNQRG</sequence>
<gene>
    <name evidence="1" type="ORF">VCX44_02260</name>
</gene>
<protein>
    <submittedName>
        <fullName evidence="1">Uncharacterized protein</fullName>
    </submittedName>
</protein>
<name>A0ABU5W1I0_AERCA</name>